<accession>A0A8J3FBK2</accession>
<feature type="transmembrane region" description="Helical" evidence="8">
    <location>
        <begin position="47"/>
        <end position="66"/>
    </location>
</feature>
<feature type="transmembrane region" description="Helical" evidence="8">
    <location>
        <begin position="509"/>
        <end position="526"/>
    </location>
</feature>
<keyword evidence="2" id="KW-0328">Glycosyltransferase</keyword>
<evidence type="ECO:0000256" key="7">
    <source>
        <dbReference type="ARBA" id="ARBA00043987"/>
    </source>
</evidence>
<name>A0A8J3FBK2_9ACTN</name>
<dbReference type="RefSeq" id="WP_189169100.1">
    <property type="nucleotide sequence ID" value="NZ_BMQB01000002.1"/>
</dbReference>
<dbReference type="GO" id="GO:0016020">
    <property type="term" value="C:membrane"/>
    <property type="evidence" value="ECO:0007669"/>
    <property type="project" value="UniProtKB-SubCell"/>
</dbReference>
<keyword evidence="6 8" id="KW-0472">Membrane</keyword>
<feature type="transmembrane region" description="Helical" evidence="8">
    <location>
        <begin position="345"/>
        <end position="378"/>
    </location>
</feature>
<organism evidence="9 10">
    <name type="scientific">Pilimelia anulata</name>
    <dbReference type="NCBI Taxonomy" id="53371"/>
    <lineage>
        <taxon>Bacteria</taxon>
        <taxon>Bacillati</taxon>
        <taxon>Actinomycetota</taxon>
        <taxon>Actinomycetes</taxon>
        <taxon>Micromonosporales</taxon>
        <taxon>Micromonosporaceae</taxon>
        <taxon>Pilimelia</taxon>
    </lineage>
</organism>
<feature type="transmembrane region" description="Helical" evidence="8">
    <location>
        <begin position="417"/>
        <end position="436"/>
    </location>
</feature>
<evidence type="ECO:0000256" key="2">
    <source>
        <dbReference type="ARBA" id="ARBA00022676"/>
    </source>
</evidence>
<dbReference type="EMBL" id="BMQB01000002">
    <property type="protein sequence ID" value="GGJ84622.1"/>
    <property type="molecule type" value="Genomic_DNA"/>
</dbReference>
<evidence type="ECO:0000256" key="8">
    <source>
        <dbReference type="SAM" id="Phobius"/>
    </source>
</evidence>
<sequence>MADAAARRIRYGGLAGAALVAAASWLVGALPAAPPPITAGAFWRDPAGPLGLAAWFGGVALWALAWWRGRAVPGGARWGAATLALWAVPLLLAAPLGSRDVYSYACQGELVARGLDPYAATPATLPCRWVGAVAPLWRDTPAPYGPVFLALAGAAAVLGGGSLWVTILLLRLAALLPLLLVGVCLARPPAGGGSLRVGGRGSASVGGGGFSFRTAWLFLGCPLVGAHLLVGAHNDALMIGLLVAGLVLAVRALATGERGGSRLGWLAGAGALVGAAVAVKATAAVALPFLALGVVAASRPPAGGPVGGKALGAPDGALRGPDGALGGSGGVSGGPGAVRGAGGRWWVGAVGGAGLLVVVAAVVLWGAGVVSGFGVGWVAALRHTGATTQWSAPFTAVGMALDHLGGLFGVGPGAVPVARGVGVVVFAAVAGVLALAQWRGRLGLPAAVGGALAAAVLCAPVLYPWYVAWPLAALALAGGVAARRWALLGAAAALLALPDGAGVPALTKPLAGVVAAGLLVAAGRWLRRGCRSHRPRPAG</sequence>
<gene>
    <name evidence="9" type="ORF">GCM10010123_12820</name>
</gene>
<dbReference type="InterPro" id="IPR049829">
    <property type="entry name" value="MptA/B-like"/>
</dbReference>
<keyword evidence="4 8" id="KW-0812">Transmembrane</keyword>
<evidence type="ECO:0000256" key="1">
    <source>
        <dbReference type="ARBA" id="ARBA00004141"/>
    </source>
</evidence>
<feature type="transmembrane region" description="Helical" evidence="8">
    <location>
        <begin position="147"/>
        <end position="170"/>
    </location>
</feature>
<comment type="subcellular location">
    <subcellularLocation>
        <location evidence="1">Membrane</location>
        <topology evidence="1">Multi-pass membrane protein</topology>
    </subcellularLocation>
</comment>
<evidence type="ECO:0000256" key="4">
    <source>
        <dbReference type="ARBA" id="ARBA00022692"/>
    </source>
</evidence>
<keyword evidence="10" id="KW-1185">Reference proteome</keyword>
<reference evidence="9" key="1">
    <citation type="journal article" date="2014" name="Int. J. Syst. Evol. Microbiol.">
        <title>Complete genome sequence of Corynebacterium casei LMG S-19264T (=DSM 44701T), isolated from a smear-ripened cheese.</title>
        <authorList>
            <consortium name="US DOE Joint Genome Institute (JGI-PGF)"/>
            <person name="Walter F."/>
            <person name="Albersmeier A."/>
            <person name="Kalinowski J."/>
            <person name="Ruckert C."/>
        </authorList>
    </citation>
    <scope>NUCLEOTIDE SEQUENCE</scope>
    <source>
        <strain evidence="9">JCM 3090</strain>
    </source>
</reference>
<protein>
    <recommendedName>
        <fullName evidence="11">DUF2029 domain-containing protein</fullName>
    </recommendedName>
</protein>
<comment type="similarity">
    <text evidence="7">Belongs to the MptA/B family.</text>
</comment>
<evidence type="ECO:0000256" key="3">
    <source>
        <dbReference type="ARBA" id="ARBA00022679"/>
    </source>
</evidence>
<evidence type="ECO:0008006" key="11">
    <source>
        <dbReference type="Google" id="ProtNLM"/>
    </source>
</evidence>
<evidence type="ECO:0000313" key="10">
    <source>
        <dbReference type="Proteomes" id="UP000649739"/>
    </source>
</evidence>
<dbReference type="GO" id="GO:0016757">
    <property type="term" value="F:glycosyltransferase activity"/>
    <property type="evidence" value="ECO:0007669"/>
    <property type="project" value="UniProtKB-KW"/>
</dbReference>
<dbReference type="Proteomes" id="UP000649739">
    <property type="component" value="Unassembled WGS sequence"/>
</dbReference>
<reference evidence="9" key="2">
    <citation type="submission" date="2020-09" db="EMBL/GenBank/DDBJ databases">
        <authorList>
            <person name="Sun Q."/>
            <person name="Ohkuma M."/>
        </authorList>
    </citation>
    <scope>NUCLEOTIDE SEQUENCE</scope>
    <source>
        <strain evidence="9">JCM 3090</strain>
    </source>
</reference>
<feature type="transmembrane region" description="Helical" evidence="8">
    <location>
        <begin position="443"/>
        <end position="466"/>
    </location>
</feature>
<feature type="transmembrane region" description="Helical" evidence="8">
    <location>
        <begin position="266"/>
        <end position="291"/>
    </location>
</feature>
<proteinExistence type="inferred from homology"/>
<evidence type="ECO:0000313" key="9">
    <source>
        <dbReference type="EMBL" id="GGJ84622.1"/>
    </source>
</evidence>
<comment type="caution">
    <text evidence="9">The sequence shown here is derived from an EMBL/GenBank/DDBJ whole genome shotgun (WGS) entry which is preliminary data.</text>
</comment>
<dbReference type="Pfam" id="PF26314">
    <property type="entry name" value="MptA_B_family"/>
    <property type="match status" value="1"/>
</dbReference>
<evidence type="ECO:0000256" key="5">
    <source>
        <dbReference type="ARBA" id="ARBA00022989"/>
    </source>
</evidence>
<keyword evidence="3" id="KW-0808">Transferase</keyword>
<dbReference type="AlphaFoldDB" id="A0A8J3FBK2"/>
<feature type="transmembrane region" description="Helical" evidence="8">
    <location>
        <begin position="236"/>
        <end position="254"/>
    </location>
</feature>
<keyword evidence="5 8" id="KW-1133">Transmembrane helix</keyword>
<feature type="transmembrane region" description="Helical" evidence="8">
    <location>
        <begin position="78"/>
        <end position="96"/>
    </location>
</feature>
<feature type="transmembrane region" description="Helical" evidence="8">
    <location>
        <begin position="210"/>
        <end position="230"/>
    </location>
</feature>
<evidence type="ECO:0000256" key="6">
    <source>
        <dbReference type="ARBA" id="ARBA00023136"/>
    </source>
</evidence>
<dbReference type="NCBIfam" id="NF038066">
    <property type="entry name" value="MptB"/>
    <property type="match status" value="1"/>
</dbReference>